<evidence type="ECO:0000313" key="1">
    <source>
        <dbReference type="EMBL" id="ORA68740.1"/>
    </source>
</evidence>
<dbReference type="Proteomes" id="UP000192772">
    <property type="component" value="Unassembled WGS sequence"/>
</dbReference>
<organism evidence="1 2">
    <name type="scientific">Mycolicibacterium elephantis</name>
    <dbReference type="NCBI Taxonomy" id="81858"/>
    <lineage>
        <taxon>Bacteria</taxon>
        <taxon>Bacillati</taxon>
        <taxon>Actinomycetota</taxon>
        <taxon>Actinomycetes</taxon>
        <taxon>Mycobacteriales</taxon>
        <taxon>Mycobacteriaceae</taxon>
        <taxon>Mycolicibacterium</taxon>
    </lineage>
</organism>
<dbReference type="RefSeq" id="WP_046754180.1">
    <property type="nucleotide sequence ID" value="NZ_JBCGVB010000011.1"/>
</dbReference>
<name>A0A0M2ZAY5_9MYCO</name>
<evidence type="ECO:0000313" key="2">
    <source>
        <dbReference type="Proteomes" id="UP000192772"/>
    </source>
</evidence>
<dbReference type="AlphaFoldDB" id="A0A0M2ZAY5"/>
<dbReference type="OrthoDB" id="4639475at2"/>
<gene>
    <name evidence="1" type="ORF">BST23_02620</name>
</gene>
<dbReference type="EMBL" id="MVHP01000002">
    <property type="protein sequence ID" value="ORA68740.1"/>
    <property type="molecule type" value="Genomic_DNA"/>
</dbReference>
<proteinExistence type="predicted"/>
<protein>
    <submittedName>
        <fullName evidence="1">Uncharacterized protein</fullName>
    </submittedName>
</protein>
<accession>A0A0M2ZAY5</accession>
<sequence>MAEKRVLRGIELRYVLTHNLDVHGAASIYDMLELLESQNFAVVGNPSKAVSDALRWELRRGRVRRLRRGVYGPGAMPRSTAYHIHQRVLDLFDEAARLRGFDDDDHFMDAWLKSLPA</sequence>
<accession>A0A1A0R3J0</accession>
<comment type="caution">
    <text evidence="1">The sequence shown here is derived from an EMBL/GenBank/DDBJ whole genome shotgun (WGS) entry which is preliminary data.</text>
</comment>
<reference evidence="1 2" key="1">
    <citation type="submission" date="2017-02" db="EMBL/GenBank/DDBJ databases">
        <title>The new phylogeny of genus Mycobacterium.</title>
        <authorList>
            <person name="Tortoli E."/>
            <person name="Trovato A."/>
            <person name="Cirillo D.M."/>
        </authorList>
    </citation>
    <scope>NUCLEOTIDE SEQUENCE [LARGE SCALE GENOMIC DNA]</scope>
    <source>
        <strain evidence="1 2">FI-09383</strain>
    </source>
</reference>